<evidence type="ECO:0000256" key="1">
    <source>
        <dbReference type="SAM" id="Phobius"/>
    </source>
</evidence>
<protein>
    <recommendedName>
        <fullName evidence="3">MSHA biogenesis protein MshJ</fullName>
    </recommendedName>
</protein>
<keyword evidence="1" id="KW-0472">Membrane</keyword>
<keyword evidence="1" id="KW-0812">Transmembrane</keyword>
<dbReference type="AlphaFoldDB" id="A0A1W1BHV1"/>
<gene>
    <name evidence="2" type="ORF">MNB_SV-6-25</name>
</gene>
<reference evidence="2" key="1">
    <citation type="submission" date="2016-10" db="EMBL/GenBank/DDBJ databases">
        <authorList>
            <person name="de Groot N.N."/>
        </authorList>
    </citation>
    <scope>NUCLEOTIDE SEQUENCE</scope>
</reference>
<keyword evidence="1" id="KW-1133">Transmembrane helix</keyword>
<sequence>MKAIADELEKMDKYFANKKESEKWLMILGVAGIITMMAYTYLLPYSEDMYKTTEAEKNRLNKSIAEKNTYLNSITVGGDRNFYVKKYDRDIKSKKNRIVTLDKKIAYINNSLKKLSPMLFNQKSWAIFLNSIAENAKVNNIELDFIKNKYTDTQGSFGHVLEIEVGTTGDFKNVVKFLNVLEQNTLVTDVYSSILKGTNEGINADINISVWGINH</sequence>
<organism evidence="2">
    <name type="scientific">hydrothermal vent metagenome</name>
    <dbReference type="NCBI Taxonomy" id="652676"/>
    <lineage>
        <taxon>unclassified sequences</taxon>
        <taxon>metagenomes</taxon>
        <taxon>ecological metagenomes</taxon>
    </lineage>
</organism>
<accession>A0A1W1BHV1</accession>
<name>A0A1W1BHV1_9ZZZZ</name>
<proteinExistence type="predicted"/>
<dbReference type="EMBL" id="FPHC01000028">
    <property type="protein sequence ID" value="SFV53117.1"/>
    <property type="molecule type" value="Genomic_DNA"/>
</dbReference>
<evidence type="ECO:0000313" key="2">
    <source>
        <dbReference type="EMBL" id="SFV53117.1"/>
    </source>
</evidence>
<evidence type="ECO:0008006" key="3">
    <source>
        <dbReference type="Google" id="ProtNLM"/>
    </source>
</evidence>
<feature type="transmembrane region" description="Helical" evidence="1">
    <location>
        <begin position="24"/>
        <end position="43"/>
    </location>
</feature>